<proteinExistence type="predicted"/>
<name>A0AAV7TLY2_PLEWA</name>
<feature type="region of interest" description="Disordered" evidence="1">
    <location>
        <begin position="1"/>
        <end position="76"/>
    </location>
</feature>
<keyword evidence="3" id="KW-1185">Reference proteome</keyword>
<evidence type="ECO:0000256" key="1">
    <source>
        <dbReference type="SAM" id="MobiDB-lite"/>
    </source>
</evidence>
<gene>
    <name evidence="2" type="ORF">NDU88_002922</name>
</gene>
<reference evidence="2" key="1">
    <citation type="journal article" date="2022" name="bioRxiv">
        <title>Sequencing and chromosome-scale assembly of the giantPleurodeles waltlgenome.</title>
        <authorList>
            <person name="Brown T."/>
            <person name="Elewa A."/>
            <person name="Iarovenko S."/>
            <person name="Subramanian E."/>
            <person name="Araus A.J."/>
            <person name="Petzold A."/>
            <person name="Susuki M."/>
            <person name="Suzuki K.-i.T."/>
            <person name="Hayashi T."/>
            <person name="Toyoda A."/>
            <person name="Oliveira C."/>
            <person name="Osipova E."/>
            <person name="Leigh N.D."/>
            <person name="Simon A."/>
            <person name="Yun M.H."/>
        </authorList>
    </citation>
    <scope>NUCLEOTIDE SEQUENCE</scope>
    <source>
        <strain evidence="2">20211129_DDA</strain>
        <tissue evidence="2">Liver</tissue>
    </source>
</reference>
<evidence type="ECO:0000313" key="3">
    <source>
        <dbReference type="Proteomes" id="UP001066276"/>
    </source>
</evidence>
<dbReference type="Proteomes" id="UP001066276">
    <property type="component" value="Chromosome 3_2"/>
</dbReference>
<dbReference type="AlphaFoldDB" id="A0AAV7TLY2"/>
<organism evidence="2 3">
    <name type="scientific">Pleurodeles waltl</name>
    <name type="common">Iberian ribbed newt</name>
    <dbReference type="NCBI Taxonomy" id="8319"/>
    <lineage>
        <taxon>Eukaryota</taxon>
        <taxon>Metazoa</taxon>
        <taxon>Chordata</taxon>
        <taxon>Craniata</taxon>
        <taxon>Vertebrata</taxon>
        <taxon>Euteleostomi</taxon>
        <taxon>Amphibia</taxon>
        <taxon>Batrachia</taxon>
        <taxon>Caudata</taxon>
        <taxon>Salamandroidea</taxon>
        <taxon>Salamandridae</taxon>
        <taxon>Pleurodelinae</taxon>
        <taxon>Pleurodeles</taxon>
    </lineage>
</organism>
<comment type="caution">
    <text evidence="2">The sequence shown here is derived from an EMBL/GenBank/DDBJ whole genome shotgun (WGS) entry which is preliminary data.</text>
</comment>
<feature type="compositionally biased region" description="Basic and acidic residues" evidence="1">
    <location>
        <begin position="67"/>
        <end position="76"/>
    </location>
</feature>
<dbReference type="EMBL" id="JANPWB010000006">
    <property type="protein sequence ID" value="KAJ1177670.1"/>
    <property type="molecule type" value="Genomic_DNA"/>
</dbReference>
<accession>A0AAV7TLY2</accession>
<evidence type="ECO:0000313" key="2">
    <source>
        <dbReference type="EMBL" id="KAJ1177670.1"/>
    </source>
</evidence>
<protein>
    <submittedName>
        <fullName evidence="2">Uncharacterized protein</fullName>
    </submittedName>
</protein>
<sequence length="76" mass="8685">MTLEDDAWCASSGRRIRKERTRSGRTAQPRRATQKKTRAGRAAPSQRVTQEQDERRAVQRETGAFQPEKKLKGSTK</sequence>
<feature type="compositionally biased region" description="Basic and acidic residues" evidence="1">
    <location>
        <begin position="50"/>
        <end position="59"/>
    </location>
</feature>